<feature type="region of interest" description="Disordered" evidence="8">
    <location>
        <begin position="415"/>
        <end position="472"/>
    </location>
</feature>
<dbReference type="InterPro" id="IPR026590">
    <property type="entry name" value="Ssirtuin_cat_dom"/>
</dbReference>
<dbReference type="Proteomes" id="UP001363151">
    <property type="component" value="Unassembled WGS sequence"/>
</dbReference>
<feature type="binding site" evidence="7">
    <location>
        <position position="297"/>
    </location>
    <ligand>
        <name>Zn(2+)</name>
        <dbReference type="ChEBI" id="CHEBI:29105"/>
    </ligand>
</feature>
<gene>
    <name evidence="10" type="primary">SIRT6</name>
    <name evidence="10" type="ORF">SO694_000011337</name>
</gene>
<evidence type="ECO:0000256" key="2">
    <source>
        <dbReference type="ARBA" id="ARBA00022679"/>
    </source>
</evidence>
<evidence type="ECO:0000256" key="6">
    <source>
        <dbReference type="ARBA" id="ARBA00038170"/>
    </source>
</evidence>
<keyword evidence="5" id="KW-0520">NAD</keyword>
<proteinExistence type="inferred from homology"/>
<keyword evidence="3 7" id="KW-0479">Metal-binding</keyword>
<dbReference type="PANTHER" id="PTHR11085">
    <property type="entry name" value="NAD-DEPENDENT PROTEIN DEACYLASE SIRTUIN-5, MITOCHONDRIAL-RELATED"/>
    <property type="match status" value="1"/>
</dbReference>
<dbReference type="Gene3D" id="2.20.28.200">
    <property type="match status" value="1"/>
</dbReference>
<feature type="compositionally biased region" description="Low complexity" evidence="8">
    <location>
        <begin position="424"/>
        <end position="455"/>
    </location>
</feature>
<dbReference type="InterPro" id="IPR050134">
    <property type="entry name" value="NAD-dep_sirtuin_deacylases"/>
</dbReference>
<feature type="region of interest" description="Disordered" evidence="8">
    <location>
        <begin position="34"/>
        <end position="93"/>
    </location>
</feature>
<keyword evidence="4 7" id="KW-0862">Zinc</keyword>
<dbReference type="Pfam" id="PF02146">
    <property type="entry name" value="SIR2"/>
    <property type="match status" value="1"/>
</dbReference>
<dbReference type="SUPFAM" id="SSF52467">
    <property type="entry name" value="DHS-like NAD/FAD-binding domain"/>
    <property type="match status" value="1"/>
</dbReference>
<evidence type="ECO:0000256" key="3">
    <source>
        <dbReference type="ARBA" id="ARBA00022723"/>
    </source>
</evidence>
<comment type="caution">
    <text evidence="10">The sequence shown here is derived from an EMBL/GenBank/DDBJ whole genome shotgun (WGS) entry which is preliminary data.</text>
</comment>
<comment type="similarity">
    <text evidence="6">Belongs to the sirtuin family. Class IV subfamily.</text>
</comment>
<feature type="domain" description="Deacetylase sirtuin-type" evidence="9">
    <location>
        <begin position="166"/>
        <end position="415"/>
    </location>
</feature>
<keyword evidence="11" id="KW-1185">Reference proteome</keyword>
<sequence length="472" mass="49669">MDPDMLREMDAAARPQSPRLIDMGSYTMTVGGAAPRAAAAPRHPLIEQFGSRPATAQTAAPRASYEPPAARSWMEPSVSRPATAQGVRGPSNCSRKARAIQLRNSAISASLERAVASRLHDRGAAAAPPPPAAADAPVNTVGGYAARLSEYANKGVTGLPEAEDSKRVLTSKLSKLADLVKNAKKIAVLTGAGISTSAGIPDFRGPKGIWTLEDEEKKRTKRRKPPRKLRETVDEGTAGASFESAVPTPTHMALVALSRLDTFAYLATQNVDGLHVRSGFPREKLGVLHGCVFTEKCETCGREYFRDYDLGGISFQPTGRQCACGGRLLDTVLDWDDGLPDSEWLPATRHFEDADLAITLGTSLRIVPAGELPLTSKNFVIVNLQPTPYDDKAGLVIRARVDGVMAALLEALGLDLPPPPAREAPPAEAAEAEPTAAVEPPAEPAAAELATAEPVGPAAAELATAEPVGPAA</sequence>
<feature type="region of interest" description="Disordered" evidence="8">
    <location>
        <begin position="214"/>
        <end position="242"/>
    </location>
</feature>
<evidence type="ECO:0000256" key="4">
    <source>
        <dbReference type="ARBA" id="ARBA00022833"/>
    </source>
</evidence>
<name>A0ABR1GCM8_AURAN</name>
<feature type="binding site" evidence="7">
    <location>
        <position position="322"/>
    </location>
    <ligand>
        <name>Zn(2+)</name>
        <dbReference type="ChEBI" id="CHEBI:29105"/>
    </ligand>
</feature>
<evidence type="ECO:0000256" key="7">
    <source>
        <dbReference type="PROSITE-ProRule" id="PRU00236"/>
    </source>
</evidence>
<feature type="active site" description="Proton acceptor" evidence="7">
    <location>
        <position position="289"/>
    </location>
</feature>
<dbReference type="InterPro" id="IPR003000">
    <property type="entry name" value="Sirtuin"/>
</dbReference>
<evidence type="ECO:0000256" key="1">
    <source>
        <dbReference type="ARBA" id="ARBA00012928"/>
    </source>
</evidence>
<evidence type="ECO:0000313" key="10">
    <source>
        <dbReference type="EMBL" id="KAK7253582.1"/>
    </source>
</evidence>
<dbReference type="PANTHER" id="PTHR11085:SF12">
    <property type="entry name" value="NAD-DEPENDENT PROTEIN DEACYLASE SIRTUIN-6"/>
    <property type="match status" value="1"/>
</dbReference>
<dbReference type="PROSITE" id="PS50305">
    <property type="entry name" value="SIRTUIN"/>
    <property type="match status" value="1"/>
</dbReference>
<dbReference type="InterPro" id="IPR029035">
    <property type="entry name" value="DHS-like_NAD/FAD-binding_dom"/>
</dbReference>
<evidence type="ECO:0000313" key="11">
    <source>
        <dbReference type="Proteomes" id="UP001363151"/>
    </source>
</evidence>
<feature type="binding site" evidence="7">
    <location>
        <position position="300"/>
    </location>
    <ligand>
        <name>Zn(2+)</name>
        <dbReference type="ChEBI" id="CHEBI:29105"/>
    </ligand>
</feature>
<evidence type="ECO:0000256" key="5">
    <source>
        <dbReference type="ARBA" id="ARBA00023027"/>
    </source>
</evidence>
<evidence type="ECO:0000259" key="9">
    <source>
        <dbReference type="PROSITE" id="PS50305"/>
    </source>
</evidence>
<evidence type="ECO:0000256" key="8">
    <source>
        <dbReference type="SAM" id="MobiDB-lite"/>
    </source>
</evidence>
<dbReference type="EC" id="2.3.1.286" evidence="1"/>
<reference evidence="10 11" key="1">
    <citation type="submission" date="2024-03" db="EMBL/GenBank/DDBJ databases">
        <title>Aureococcus anophagefferens CCMP1851 and Kratosvirus quantuckense: Draft genome of a second virus-susceptible host strain in the model system.</title>
        <authorList>
            <person name="Chase E."/>
            <person name="Truchon A.R."/>
            <person name="Schepens W."/>
            <person name="Wilhelm S.W."/>
        </authorList>
    </citation>
    <scope>NUCLEOTIDE SEQUENCE [LARGE SCALE GENOMIC DNA]</scope>
    <source>
        <strain evidence="10 11">CCMP1851</strain>
    </source>
</reference>
<organism evidence="10 11">
    <name type="scientific">Aureococcus anophagefferens</name>
    <name type="common">Harmful bloom alga</name>
    <dbReference type="NCBI Taxonomy" id="44056"/>
    <lineage>
        <taxon>Eukaryota</taxon>
        <taxon>Sar</taxon>
        <taxon>Stramenopiles</taxon>
        <taxon>Ochrophyta</taxon>
        <taxon>Pelagophyceae</taxon>
        <taxon>Pelagomonadales</taxon>
        <taxon>Pelagomonadaceae</taxon>
        <taxon>Aureococcus</taxon>
    </lineage>
</organism>
<feature type="compositionally biased region" description="Low complexity" evidence="8">
    <location>
        <begin position="51"/>
        <end position="64"/>
    </location>
</feature>
<keyword evidence="2" id="KW-0808">Transferase</keyword>
<dbReference type="Gene3D" id="3.40.50.1220">
    <property type="entry name" value="TPP-binding domain"/>
    <property type="match status" value="1"/>
</dbReference>
<feature type="binding site" evidence="7">
    <location>
        <position position="324"/>
    </location>
    <ligand>
        <name>Zn(2+)</name>
        <dbReference type="ChEBI" id="CHEBI:29105"/>
    </ligand>
</feature>
<accession>A0ABR1GCM8</accession>
<dbReference type="EMBL" id="JBBJCI010000035">
    <property type="protein sequence ID" value="KAK7253582.1"/>
    <property type="molecule type" value="Genomic_DNA"/>
</dbReference>
<protein>
    <recommendedName>
        <fullName evidence="1">protein acetyllysine N-acetyltransferase</fullName>
        <ecNumber evidence="1">2.3.1.286</ecNumber>
    </recommendedName>
</protein>